<feature type="domain" description="Heterokaryon incompatibility" evidence="1">
    <location>
        <begin position="52"/>
        <end position="248"/>
    </location>
</feature>
<evidence type="ECO:0000313" key="2">
    <source>
        <dbReference type="EMBL" id="KAF4459518.1"/>
    </source>
</evidence>
<keyword evidence="3" id="KW-1185">Reference proteome</keyword>
<dbReference type="Pfam" id="PF06985">
    <property type="entry name" value="HET"/>
    <property type="match status" value="1"/>
</dbReference>
<comment type="caution">
    <text evidence="2">The sequence shown here is derived from an EMBL/GenBank/DDBJ whole genome shotgun (WGS) entry which is preliminary data.</text>
</comment>
<name>A0A8H4L100_9HYPO</name>
<dbReference type="PANTHER" id="PTHR24148">
    <property type="entry name" value="ANKYRIN REPEAT DOMAIN-CONTAINING PROTEIN 39 HOMOLOG-RELATED"/>
    <property type="match status" value="1"/>
</dbReference>
<reference evidence="2 3" key="1">
    <citation type="submission" date="2020-01" db="EMBL/GenBank/DDBJ databases">
        <title>Identification and distribution of gene clusters putatively required for synthesis of sphingolipid metabolism inhibitors in phylogenetically diverse species of the filamentous fungus Fusarium.</title>
        <authorList>
            <person name="Kim H.-S."/>
            <person name="Busman M."/>
            <person name="Brown D.W."/>
            <person name="Divon H."/>
            <person name="Uhlig S."/>
            <person name="Proctor R.H."/>
        </authorList>
    </citation>
    <scope>NUCLEOTIDE SEQUENCE [LARGE SCALE GENOMIC DNA]</scope>
    <source>
        <strain evidence="2 3">NRRL 20459</strain>
    </source>
</reference>
<dbReference type="InterPro" id="IPR010730">
    <property type="entry name" value="HET"/>
</dbReference>
<dbReference type="AlphaFoldDB" id="A0A8H4L100"/>
<dbReference type="Proteomes" id="UP000554235">
    <property type="component" value="Unassembled WGS sequence"/>
</dbReference>
<dbReference type="OrthoDB" id="2288928at2759"/>
<evidence type="ECO:0000259" key="1">
    <source>
        <dbReference type="Pfam" id="PF06985"/>
    </source>
</evidence>
<accession>A0A8H4L100</accession>
<organism evidence="2 3">
    <name type="scientific">Fusarium albosuccineum</name>
    <dbReference type="NCBI Taxonomy" id="1237068"/>
    <lineage>
        <taxon>Eukaryota</taxon>
        <taxon>Fungi</taxon>
        <taxon>Dikarya</taxon>
        <taxon>Ascomycota</taxon>
        <taxon>Pezizomycotina</taxon>
        <taxon>Sordariomycetes</taxon>
        <taxon>Hypocreomycetidae</taxon>
        <taxon>Hypocreales</taxon>
        <taxon>Nectriaceae</taxon>
        <taxon>Fusarium</taxon>
        <taxon>Fusarium decemcellulare species complex</taxon>
    </lineage>
</organism>
<proteinExistence type="predicted"/>
<dbReference type="EMBL" id="JAADYS010002154">
    <property type="protein sequence ID" value="KAF4459518.1"/>
    <property type="molecule type" value="Genomic_DNA"/>
</dbReference>
<protein>
    <submittedName>
        <fullName evidence="2">Het-6-heterokaryon incompatibility</fullName>
    </submittedName>
</protein>
<gene>
    <name evidence="2" type="ORF">FALBO_13720</name>
</gene>
<evidence type="ECO:0000313" key="3">
    <source>
        <dbReference type="Proteomes" id="UP000554235"/>
    </source>
</evidence>
<sequence>MNPEMGQHVEPFQFDQLGDAESIRLIRLESRGGPSAGAYEIQTFDIAWAPPYHALSYCWGMHGKSDIILCNNSKLKITAQLKLCLEELWAVSSLRTWLWVDQICINQDDIDEQSRQVRLMPQIYSHAIRTIVWLGPRPLNYSQFNDQTEDSSSVHDIDCQNDELGFALAEQIYTIGQQHSELNYRSKQAAKFSKTFGSWNGKLPKSRGLARADDLIRFGLPAVSNHLWQCLYGLLEPPWFSRIWVIQEVFKSQEEPLILYNKTTTSFLYLAWAGAFVSQNLGVLTRSHLVRDLAKMKTTVRHARLLLQLAVAKTRWNFDSLLWKTADYGASDQRDKFYALLSLTGTHIEEHGTPLSRARFNLPVPNYRLSLVEIAQAFTRHIVEAYRDLLILALINRGAASSNSLLPCPGNGPTWAYIPSDNPCSLRFGEGHVLTGYPYSITRKGLTAASSKKVRIREDDDPNVLNLLGRRVDTIHTSDHTMETHLEPQQWLADGASLPRLVQWCEWGYKALCEIRGQEISVPYFLSCIFVTIATQQDLQGGDARPSIADFRSWLYANDFGNSRYGSYLTAFTKMEDSAWGTDEASSSAYMQKWIDMYETGECRYRQFGITSKGLLVLGPTLMDEGDVVCVLNGGQLPYVLRPHGDQFLFLGECYVHELSHGLDWDKHVTALEEWFPLV</sequence>
<dbReference type="InterPro" id="IPR052895">
    <property type="entry name" value="HetReg/Transcr_Mod"/>
</dbReference>
<dbReference type="Pfam" id="PF26639">
    <property type="entry name" value="Het-6_barrel"/>
    <property type="match status" value="1"/>
</dbReference>
<dbReference type="PANTHER" id="PTHR24148:SF64">
    <property type="entry name" value="HETEROKARYON INCOMPATIBILITY DOMAIN-CONTAINING PROTEIN"/>
    <property type="match status" value="1"/>
</dbReference>